<gene>
    <name evidence="2" type="ORF">SAMN05216206_0534</name>
</gene>
<protein>
    <submittedName>
        <fullName evidence="2">Transglutaminase-like cysteine proteinase BTLCP</fullName>
    </submittedName>
</protein>
<dbReference type="RefSeq" id="WP_090239215.1">
    <property type="nucleotide sequence ID" value="NZ_FOQL01000001.1"/>
</dbReference>
<keyword evidence="3" id="KW-1185">Reference proteome</keyword>
<proteinExistence type="predicted"/>
<name>A0A1I3DIL4_9PSED</name>
<reference evidence="3" key="1">
    <citation type="submission" date="2016-10" db="EMBL/GenBank/DDBJ databases">
        <authorList>
            <person name="Varghese N."/>
            <person name="Submissions S."/>
        </authorList>
    </citation>
    <scope>NUCLEOTIDE SEQUENCE [LARGE SCALE GENOMIC DNA]</scope>
    <source>
        <strain evidence="3">LMG 24016</strain>
    </source>
</reference>
<dbReference type="InterPro" id="IPR038765">
    <property type="entry name" value="Papain-like_cys_pep_sf"/>
</dbReference>
<dbReference type="PANTHER" id="PTHR39327">
    <property type="match status" value="1"/>
</dbReference>
<evidence type="ECO:0000313" key="2">
    <source>
        <dbReference type="EMBL" id="SFH86483.1"/>
    </source>
</evidence>
<dbReference type="Gene3D" id="3.10.620.30">
    <property type="match status" value="1"/>
</dbReference>
<dbReference type="Proteomes" id="UP000243606">
    <property type="component" value="Unassembled WGS sequence"/>
</dbReference>
<dbReference type="Pfam" id="PF06035">
    <property type="entry name" value="Peptidase_C93"/>
    <property type="match status" value="1"/>
</dbReference>
<evidence type="ECO:0000313" key="3">
    <source>
        <dbReference type="Proteomes" id="UP000243606"/>
    </source>
</evidence>
<dbReference type="AlphaFoldDB" id="A0A1I3DIL4"/>
<dbReference type="OrthoDB" id="5401788at2"/>
<feature type="signal peptide" evidence="1">
    <location>
        <begin position="1"/>
        <end position="29"/>
    </location>
</feature>
<dbReference type="STRING" id="425504.SAMN05216206_0534"/>
<evidence type="ECO:0000256" key="1">
    <source>
        <dbReference type="SAM" id="SignalP"/>
    </source>
</evidence>
<organism evidence="2 3">
    <name type="scientific">Pseudomonas guineae</name>
    <dbReference type="NCBI Taxonomy" id="425504"/>
    <lineage>
        <taxon>Bacteria</taxon>
        <taxon>Pseudomonadati</taxon>
        <taxon>Pseudomonadota</taxon>
        <taxon>Gammaproteobacteria</taxon>
        <taxon>Pseudomonadales</taxon>
        <taxon>Pseudomonadaceae</taxon>
        <taxon>Pseudomonas</taxon>
    </lineage>
</organism>
<feature type="chain" id="PRO_5017457557" evidence="1">
    <location>
        <begin position="30"/>
        <end position="223"/>
    </location>
</feature>
<dbReference type="PANTHER" id="PTHR39327:SF1">
    <property type="entry name" value="BLR5470 PROTEIN"/>
    <property type="match status" value="1"/>
</dbReference>
<sequence length="223" mass="24860">MSLDVNRLAHALLRSLLASCWLFSPALLADAPAIQSSGFSTALHDARLVSWHNLIANSTYDDERIQLKRVNQFINRAVSFVSDQQAWGTEDYWATPAQTLSLGQGDCEDFAIAKYFSLVRMGIPSEKLRLTFVKALKLQQAHMVLAFYPSASEQPLILDNLDPRIRPASERTDLLPVYSFNHHGVFLAKTPQRVSQPPAFLARWSELSERALADGSAIPLPRG</sequence>
<accession>A0A1I3DIL4</accession>
<dbReference type="SUPFAM" id="SSF54001">
    <property type="entry name" value="Cysteine proteinases"/>
    <property type="match status" value="1"/>
</dbReference>
<keyword evidence="1" id="KW-0732">Signal</keyword>
<dbReference type="InterPro" id="IPR010319">
    <property type="entry name" value="Transglutaminase-like_Cys_pept"/>
</dbReference>
<dbReference type="EMBL" id="FOQL01000001">
    <property type="protein sequence ID" value="SFH86483.1"/>
    <property type="molecule type" value="Genomic_DNA"/>
</dbReference>